<reference evidence="2" key="1">
    <citation type="submission" date="2016-03" db="EMBL/GenBank/DDBJ databases">
        <authorList>
            <person name="Guldener U."/>
        </authorList>
    </citation>
    <scope>NUCLEOTIDE SEQUENCE [LARGE SCALE GENOMIC DNA]</scope>
    <source>
        <strain evidence="2">04CH-RAC-A.6.1</strain>
    </source>
</reference>
<protein>
    <submittedName>
        <fullName evidence="1">Uncharacterized protein</fullName>
    </submittedName>
</protein>
<organism evidence="1 2">
    <name type="scientific">Rhynchosporium agropyri</name>
    <dbReference type="NCBI Taxonomy" id="914238"/>
    <lineage>
        <taxon>Eukaryota</taxon>
        <taxon>Fungi</taxon>
        <taxon>Dikarya</taxon>
        <taxon>Ascomycota</taxon>
        <taxon>Pezizomycotina</taxon>
        <taxon>Leotiomycetes</taxon>
        <taxon>Helotiales</taxon>
        <taxon>Ploettnerulaceae</taxon>
        <taxon>Rhynchosporium</taxon>
    </lineage>
</organism>
<sequence length="82" mass="9330">MNSMCRLDTYKQQSHVTSLLLPRARDETLAVSYAGTGLEPINSQRIIQKVTHPRHYKTKTKSPKWLQISTAKYPMWPGTGVS</sequence>
<evidence type="ECO:0000313" key="1">
    <source>
        <dbReference type="EMBL" id="CZT04792.1"/>
    </source>
</evidence>
<evidence type="ECO:0000313" key="2">
    <source>
        <dbReference type="Proteomes" id="UP000178912"/>
    </source>
</evidence>
<dbReference type="Proteomes" id="UP000178912">
    <property type="component" value="Unassembled WGS sequence"/>
</dbReference>
<gene>
    <name evidence="1" type="ORF">RAG0_11119</name>
</gene>
<name>A0A1E1L2P2_9HELO</name>
<accession>A0A1E1L2P2</accession>
<proteinExistence type="predicted"/>
<dbReference type="EMBL" id="FJUX01000071">
    <property type="protein sequence ID" value="CZT04792.1"/>
    <property type="molecule type" value="Genomic_DNA"/>
</dbReference>
<dbReference type="AlphaFoldDB" id="A0A1E1L2P2"/>
<keyword evidence="2" id="KW-1185">Reference proteome</keyword>